<dbReference type="EMBL" id="CAKLDI010000001">
    <property type="protein sequence ID" value="CAH0533442.1"/>
    <property type="molecule type" value="Genomic_DNA"/>
</dbReference>
<accession>A0ABN8DVR7</accession>
<comment type="caution">
    <text evidence="2">The sequence shown here is derived from an EMBL/GenBank/DDBJ whole genome shotgun (WGS) entry which is preliminary data.</text>
</comment>
<name>A0ABN8DVR7_9VIBR</name>
<protein>
    <recommendedName>
        <fullName evidence="4">Lipoprotein</fullName>
    </recommendedName>
</protein>
<organism evidence="2 3">
    <name type="scientific">Vibrio stylophorae</name>
    <dbReference type="NCBI Taxonomy" id="659351"/>
    <lineage>
        <taxon>Bacteria</taxon>
        <taxon>Pseudomonadati</taxon>
        <taxon>Pseudomonadota</taxon>
        <taxon>Gammaproteobacteria</taxon>
        <taxon>Vibrionales</taxon>
        <taxon>Vibrionaceae</taxon>
        <taxon>Vibrio</taxon>
    </lineage>
</organism>
<evidence type="ECO:0008006" key="4">
    <source>
        <dbReference type="Google" id="ProtNLM"/>
    </source>
</evidence>
<keyword evidence="3" id="KW-1185">Reference proteome</keyword>
<dbReference type="Proteomes" id="UP000838672">
    <property type="component" value="Unassembled WGS sequence"/>
</dbReference>
<dbReference type="RefSeq" id="WP_237465892.1">
    <property type="nucleotide sequence ID" value="NZ_CAKLDI010000001.1"/>
</dbReference>
<evidence type="ECO:0000313" key="3">
    <source>
        <dbReference type="Proteomes" id="UP000838672"/>
    </source>
</evidence>
<dbReference type="PROSITE" id="PS51257">
    <property type="entry name" value="PROKAR_LIPOPROTEIN"/>
    <property type="match status" value="1"/>
</dbReference>
<evidence type="ECO:0000313" key="2">
    <source>
        <dbReference type="EMBL" id="CAH0533442.1"/>
    </source>
</evidence>
<reference evidence="2" key="1">
    <citation type="submission" date="2021-11" db="EMBL/GenBank/DDBJ databases">
        <authorList>
            <person name="Rodrigo-Torres L."/>
            <person name="Arahal R. D."/>
            <person name="Lucena T."/>
        </authorList>
    </citation>
    <scope>NUCLEOTIDE SEQUENCE</scope>
    <source>
        <strain evidence="2">CECT 7929</strain>
    </source>
</reference>
<proteinExistence type="predicted"/>
<evidence type="ECO:0000256" key="1">
    <source>
        <dbReference type="SAM" id="MobiDB-lite"/>
    </source>
</evidence>
<gene>
    <name evidence="2" type="ORF">VST7929_01310</name>
</gene>
<feature type="region of interest" description="Disordered" evidence="1">
    <location>
        <begin position="19"/>
        <end position="39"/>
    </location>
</feature>
<sequence>MRYLSLLISLLLLVACGGGGGGGSSSSTNPPAAAIEEEDDSVELSALDAPLGVELVQLTPSESSAEPAPANKDFSQLSAPEGFDFSRNYISELRVVANIRSGRINLYRDYQLDESGLPLPNPDTKFLSVQFDGDWQGSWLVFSHMEGVLVEVLDDLNPLQVKRRVFSLPAAQLYWQLNE</sequence>